<proteinExistence type="predicted"/>
<feature type="region of interest" description="Disordered" evidence="1">
    <location>
        <begin position="37"/>
        <end position="112"/>
    </location>
</feature>
<organism evidence="2 3">
    <name type="scientific">Dreissena polymorpha</name>
    <name type="common">Zebra mussel</name>
    <name type="synonym">Mytilus polymorpha</name>
    <dbReference type="NCBI Taxonomy" id="45954"/>
    <lineage>
        <taxon>Eukaryota</taxon>
        <taxon>Metazoa</taxon>
        <taxon>Spiralia</taxon>
        <taxon>Lophotrochozoa</taxon>
        <taxon>Mollusca</taxon>
        <taxon>Bivalvia</taxon>
        <taxon>Autobranchia</taxon>
        <taxon>Heteroconchia</taxon>
        <taxon>Euheterodonta</taxon>
        <taxon>Imparidentia</taxon>
        <taxon>Neoheterodontei</taxon>
        <taxon>Myida</taxon>
        <taxon>Dreissenoidea</taxon>
        <taxon>Dreissenidae</taxon>
        <taxon>Dreissena</taxon>
    </lineage>
</organism>
<comment type="caution">
    <text evidence="2">The sequence shown here is derived from an EMBL/GenBank/DDBJ whole genome shotgun (WGS) entry which is preliminary data.</text>
</comment>
<accession>A0A9D4KWX8</accession>
<gene>
    <name evidence="2" type="ORF">DPMN_090004</name>
</gene>
<name>A0A9D4KWX8_DREPO</name>
<dbReference type="Proteomes" id="UP000828390">
    <property type="component" value="Unassembled WGS sequence"/>
</dbReference>
<evidence type="ECO:0000313" key="2">
    <source>
        <dbReference type="EMBL" id="KAH3847673.1"/>
    </source>
</evidence>
<protein>
    <submittedName>
        <fullName evidence="2">Uncharacterized protein</fullName>
    </submittedName>
</protein>
<feature type="compositionally biased region" description="Basic residues" evidence="1">
    <location>
        <begin position="37"/>
        <end position="46"/>
    </location>
</feature>
<dbReference type="EMBL" id="JAIWYP010000003">
    <property type="protein sequence ID" value="KAH3847673.1"/>
    <property type="molecule type" value="Genomic_DNA"/>
</dbReference>
<reference evidence="2" key="2">
    <citation type="submission" date="2020-11" db="EMBL/GenBank/DDBJ databases">
        <authorList>
            <person name="McCartney M.A."/>
            <person name="Auch B."/>
            <person name="Kono T."/>
            <person name="Mallez S."/>
            <person name="Becker A."/>
            <person name="Gohl D.M."/>
            <person name="Silverstein K.A.T."/>
            <person name="Koren S."/>
            <person name="Bechman K.B."/>
            <person name="Herman A."/>
            <person name="Abrahante J.E."/>
            <person name="Garbe J."/>
        </authorList>
    </citation>
    <scope>NUCLEOTIDE SEQUENCE</scope>
    <source>
        <strain evidence="2">Duluth1</strain>
        <tissue evidence="2">Whole animal</tissue>
    </source>
</reference>
<keyword evidence="3" id="KW-1185">Reference proteome</keyword>
<evidence type="ECO:0000313" key="3">
    <source>
        <dbReference type="Proteomes" id="UP000828390"/>
    </source>
</evidence>
<sequence length="112" mass="13008">MQQQERNLIQYDQTINVASRELTRQMLMTHNARRRKLIPKAHHKHFQQNPPKHFQDMAPDGRTEEGRTDGQRQNKTPPPMAGDKKKPHLPAMVTSNPTHMLPGMDIKPKSTR</sequence>
<evidence type="ECO:0000256" key="1">
    <source>
        <dbReference type="SAM" id="MobiDB-lite"/>
    </source>
</evidence>
<reference evidence="2" key="1">
    <citation type="journal article" date="2019" name="bioRxiv">
        <title>The Genome of the Zebra Mussel, Dreissena polymorpha: A Resource for Invasive Species Research.</title>
        <authorList>
            <person name="McCartney M.A."/>
            <person name="Auch B."/>
            <person name="Kono T."/>
            <person name="Mallez S."/>
            <person name="Zhang Y."/>
            <person name="Obille A."/>
            <person name="Becker A."/>
            <person name="Abrahante J.E."/>
            <person name="Garbe J."/>
            <person name="Badalamenti J.P."/>
            <person name="Herman A."/>
            <person name="Mangelson H."/>
            <person name="Liachko I."/>
            <person name="Sullivan S."/>
            <person name="Sone E.D."/>
            <person name="Koren S."/>
            <person name="Silverstein K.A.T."/>
            <person name="Beckman K.B."/>
            <person name="Gohl D.M."/>
        </authorList>
    </citation>
    <scope>NUCLEOTIDE SEQUENCE</scope>
    <source>
        <strain evidence="2">Duluth1</strain>
        <tissue evidence="2">Whole animal</tissue>
    </source>
</reference>
<dbReference type="AlphaFoldDB" id="A0A9D4KWX8"/>
<feature type="compositionally biased region" description="Basic and acidic residues" evidence="1">
    <location>
        <begin position="53"/>
        <end position="72"/>
    </location>
</feature>